<reference evidence="1" key="1">
    <citation type="submission" date="2020-05" db="EMBL/GenBank/DDBJ databases">
        <title>Large-scale comparative analyses of tick genomes elucidate their genetic diversity and vector capacities.</title>
        <authorList>
            <person name="Jia N."/>
            <person name="Wang J."/>
            <person name="Shi W."/>
            <person name="Du L."/>
            <person name="Sun Y."/>
            <person name="Zhan W."/>
            <person name="Jiang J."/>
            <person name="Wang Q."/>
            <person name="Zhang B."/>
            <person name="Ji P."/>
            <person name="Sakyi L.B."/>
            <person name="Cui X."/>
            <person name="Yuan T."/>
            <person name="Jiang B."/>
            <person name="Yang W."/>
            <person name="Lam T.T.-Y."/>
            <person name="Chang Q."/>
            <person name="Ding S."/>
            <person name="Wang X."/>
            <person name="Zhu J."/>
            <person name="Ruan X."/>
            <person name="Zhao L."/>
            <person name="Wei J."/>
            <person name="Que T."/>
            <person name="Du C."/>
            <person name="Cheng J."/>
            <person name="Dai P."/>
            <person name="Han X."/>
            <person name="Huang E."/>
            <person name="Gao Y."/>
            <person name="Liu J."/>
            <person name="Shao H."/>
            <person name="Ye R."/>
            <person name="Li L."/>
            <person name="Wei W."/>
            <person name="Wang X."/>
            <person name="Wang C."/>
            <person name="Yang T."/>
            <person name="Huo Q."/>
            <person name="Li W."/>
            <person name="Guo W."/>
            <person name="Chen H."/>
            <person name="Zhou L."/>
            <person name="Ni X."/>
            <person name="Tian J."/>
            <person name="Zhou Y."/>
            <person name="Sheng Y."/>
            <person name="Liu T."/>
            <person name="Pan Y."/>
            <person name="Xia L."/>
            <person name="Li J."/>
            <person name="Zhao F."/>
            <person name="Cao W."/>
        </authorList>
    </citation>
    <scope>NUCLEOTIDE SEQUENCE</scope>
    <source>
        <strain evidence="1">Hyas-2018</strain>
    </source>
</reference>
<dbReference type="Proteomes" id="UP000821845">
    <property type="component" value="Chromosome 10"/>
</dbReference>
<proteinExistence type="predicted"/>
<protein>
    <submittedName>
        <fullName evidence="1">Uncharacterized protein</fullName>
    </submittedName>
</protein>
<accession>A0ACB7T8G6</accession>
<evidence type="ECO:0000313" key="2">
    <source>
        <dbReference type="Proteomes" id="UP000821845"/>
    </source>
</evidence>
<gene>
    <name evidence="1" type="ORF">HPB50_020521</name>
</gene>
<dbReference type="EMBL" id="CM023490">
    <property type="protein sequence ID" value="KAH6943363.1"/>
    <property type="molecule type" value="Genomic_DNA"/>
</dbReference>
<evidence type="ECO:0000313" key="1">
    <source>
        <dbReference type="EMBL" id="KAH6943363.1"/>
    </source>
</evidence>
<comment type="caution">
    <text evidence="1">The sequence shown here is derived from an EMBL/GenBank/DDBJ whole genome shotgun (WGS) entry which is preliminary data.</text>
</comment>
<name>A0ACB7T8G6_HYAAI</name>
<organism evidence="1 2">
    <name type="scientific">Hyalomma asiaticum</name>
    <name type="common">Tick</name>
    <dbReference type="NCBI Taxonomy" id="266040"/>
    <lineage>
        <taxon>Eukaryota</taxon>
        <taxon>Metazoa</taxon>
        <taxon>Ecdysozoa</taxon>
        <taxon>Arthropoda</taxon>
        <taxon>Chelicerata</taxon>
        <taxon>Arachnida</taxon>
        <taxon>Acari</taxon>
        <taxon>Parasitiformes</taxon>
        <taxon>Ixodida</taxon>
        <taxon>Ixodoidea</taxon>
        <taxon>Ixodidae</taxon>
        <taxon>Hyalomminae</taxon>
        <taxon>Hyalomma</taxon>
    </lineage>
</organism>
<keyword evidence="2" id="KW-1185">Reference proteome</keyword>
<sequence length="445" mass="48670">MEQVVTLSVPRGKGFTADPEVFKVIPGQHQLVTFSWRPDEKDTATRLSVSVTTDKGFRSSLILLGTVRQEARPRINKKPVPKPSVLTPSQKLNSTSGLPGLTQSAKKTAPDPSKAPKKATPARITVPVEFKNRSKKHTTCENSASKSVKSTPVVKQASSRSAVSGNRLRSDGQLESSCPAMTAPIVPNNNGCPVTDDAETSLAVCLPHKPEELLETGTVPPDGVRRETFISGINVPETSHVPEDSHGHVIVDHNHQCLLGTGAARDIDLPSGSGDVKVQADISFKELEMEISRELQTTASASTECCRESANATFEDSLDAGTKDLAGRIDNEADPAQNDTFELDLSARMDMLYEQLTREQRFQGAHEITNNSSQEQLNMSAYLESLYDEMCEEKSKELLRSPSLVNQVPEARMCERRCSSPKFLDEAGQEKFLEDLTQKLELDLN</sequence>